<organism evidence="10 11">
    <name type="scientific">Nocardia macrotermitis</name>
    <dbReference type="NCBI Taxonomy" id="2585198"/>
    <lineage>
        <taxon>Bacteria</taxon>
        <taxon>Bacillati</taxon>
        <taxon>Actinomycetota</taxon>
        <taxon>Actinomycetes</taxon>
        <taxon>Mycobacteriales</taxon>
        <taxon>Nocardiaceae</taxon>
        <taxon>Nocardia</taxon>
    </lineage>
</organism>
<feature type="transmembrane region" description="Helical" evidence="8">
    <location>
        <begin position="136"/>
        <end position="158"/>
    </location>
</feature>
<feature type="transmembrane region" description="Helical" evidence="8">
    <location>
        <begin position="377"/>
        <end position="396"/>
    </location>
</feature>
<accession>A0A7K0D8K1</accession>
<dbReference type="PANTHER" id="PTHR42718">
    <property type="entry name" value="MAJOR FACILITATOR SUPERFAMILY MULTIDRUG TRANSPORTER MFSC"/>
    <property type="match status" value="1"/>
</dbReference>
<dbReference type="AlphaFoldDB" id="A0A7K0D8K1"/>
<dbReference type="EMBL" id="WEGK01000012">
    <property type="protein sequence ID" value="MQY22113.1"/>
    <property type="molecule type" value="Genomic_DNA"/>
</dbReference>
<dbReference type="Gene3D" id="1.20.1250.20">
    <property type="entry name" value="MFS general substrate transporter like domains"/>
    <property type="match status" value="2"/>
</dbReference>
<evidence type="ECO:0000256" key="5">
    <source>
        <dbReference type="ARBA" id="ARBA00022989"/>
    </source>
</evidence>
<dbReference type="Proteomes" id="UP000438448">
    <property type="component" value="Unassembled WGS sequence"/>
</dbReference>
<evidence type="ECO:0000256" key="8">
    <source>
        <dbReference type="SAM" id="Phobius"/>
    </source>
</evidence>
<dbReference type="InterPro" id="IPR013784">
    <property type="entry name" value="Carb-bd-like_fold"/>
</dbReference>
<dbReference type="SUPFAM" id="SSF49452">
    <property type="entry name" value="Starch-binding domain-like"/>
    <property type="match status" value="1"/>
</dbReference>
<dbReference type="CDD" id="cd17321">
    <property type="entry name" value="MFS_MMR_MDR_like"/>
    <property type="match status" value="1"/>
</dbReference>
<name>A0A7K0D8K1_9NOCA</name>
<dbReference type="SUPFAM" id="SSF103473">
    <property type="entry name" value="MFS general substrate transporter"/>
    <property type="match status" value="1"/>
</dbReference>
<evidence type="ECO:0000259" key="9">
    <source>
        <dbReference type="PROSITE" id="PS50850"/>
    </source>
</evidence>
<evidence type="ECO:0000256" key="3">
    <source>
        <dbReference type="ARBA" id="ARBA00022475"/>
    </source>
</evidence>
<feature type="transmembrane region" description="Helical" evidence="8">
    <location>
        <begin position="170"/>
        <end position="193"/>
    </location>
</feature>
<dbReference type="GO" id="GO:0030246">
    <property type="term" value="F:carbohydrate binding"/>
    <property type="evidence" value="ECO:0007669"/>
    <property type="project" value="InterPro"/>
</dbReference>
<keyword evidence="4 8" id="KW-0812">Transmembrane</keyword>
<evidence type="ECO:0000313" key="10">
    <source>
        <dbReference type="EMBL" id="MQY22113.1"/>
    </source>
</evidence>
<feature type="transmembrane region" description="Helical" evidence="8">
    <location>
        <begin position="266"/>
        <end position="285"/>
    </location>
</feature>
<feature type="transmembrane region" description="Helical" evidence="8">
    <location>
        <begin position="306"/>
        <end position="334"/>
    </location>
</feature>
<proteinExistence type="predicted"/>
<evidence type="ECO:0000256" key="2">
    <source>
        <dbReference type="ARBA" id="ARBA00022448"/>
    </source>
</evidence>
<feature type="transmembrane region" description="Helical" evidence="8">
    <location>
        <begin position="236"/>
        <end position="254"/>
    </location>
</feature>
<evidence type="ECO:0000256" key="7">
    <source>
        <dbReference type="SAM" id="MobiDB-lite"/>
    </source>
</evidence>
<feature type="transmembrane region" description="Helical" evidence="8">
    <location>
        <begin position="107"/>
        <end position="124"/>
    </location>
</feature>
<comment type="subcellular location">
    <subcellularLocation>
        <location evidence="1">Cell membrane</location>
        <topology evidence="1">Multi-pass membrane protein</topology>
    </subcellularLocation>
</comment>
<gene>
    <name evidence="10" type="primary">mdtD_11</name>
    <name evidence="10" type="ORF">NRB20_52260</name>
</gene>
<keyword evidence="5 8" id="KW-1133">Transmembrane helix</keyword>
<feature type="transmembrane region" description="Helical" evidence="8">
    <location>
        <begin position="446"/>
        <end position="466"/>
    </location>
</feature>
<protein>
    <submittedName>
        <fullName evidence="10">Putative multidrug resistance protein MdtD</fullName>
    </submittedName>
</protein>
<keyword evidence="3" id="KW-1003">Cell membrane</keyword>
<dbReference type="InterPro" id="IPR036259">
    <property type="entry name" value="MFS_trans_sf"/>
</dbReference>
<keyword evidence="2" id="KW-0813">Transport</keyword>
<comment type="caution">
    <text evidence="10">The sequence shown here is derived from an EMBL/GenBank/DDBJ whole genome shotgun (WGS) entry which is preliminary data.</text>
</comment>
<feature type="transmembrane region" description="Helical" evidence="8">
    <location>
        <begin position="199"/>
        <end position="216"/>
    </location>
</feature>
<feature type="transmembrane region" description="Helical" evidence="8">
    <location>
        <begin position="346"/>
        <end position="365"/>
    </location>
</feature>
<feature type="region of interest" description="Disordered" evidence="7">
    <location>
        <begin position="881"/>
        <end position="905"/>
    </location>
</feature>
<feature type="transmembrane region" description="Helical" evidence="8">
    <location>
        <begin position="41"/>
        <end position="64"/>
    </location>
</feature>
<reference evidence="10 11" key="1">
    <citation type="submission" date="2019-10" db="EMBL/GenBank/DDBJ databases">
        <title>Nocardia macrotermitis sp. nov. and Nocardia aurantia sp. nov., isolated from the gut of fungus growing-termite Macrotermes natalensis.</title>
        <authorList>
            <person name="Benndorf R."/>
            <person name="Schwitalla J."/>
            <person name="Martin K."/>
            <person name="De Beer W."/>
            <person name="Kaster A.-K."/>
            <person name="Vollmers J."/>
            <person name="Poulsen M."/>
            <person name="Beemelmanns C."/>
        </authorList>
    </citation>
    <scope>NUCLEOTIDE SEQUENCE [LARGE SCALE GENOMIC DNA]</scope>
    <source>
        <strain evidence="10 11">RB20</strain>
    </source>
</reference>
<evidence type="ECO:0000313" key="11">
    <source>
        <dbReference type="Proteomes" id="UP000438448"/>
    </source>
</evidence>
<feature type="domain" description="Major facilitator superfamily (MFS) profile" evidence="9">
    <location>
        <begin position="35"/>
        <end position="573"/>
    </location>
</feature>
<dbReference type="InterPro" id="IPR011701">
    <property type="entry name" value="MFS"/>
</dbReference>
<dbReference type="PROSITE" id="PS50850">
    <property type="entry name" value="MFS"/>
    <property type="match status" value="1"/>
</dbReference>
<dbReference type="GO" id="GO:0005886">
    <property type="term" value="C:plasma membrane"/>
    <property type="evidence" value="ECO:0007669"/>
    <property type="project" value="UniProtKB-SubCell"/>
</dbReference>
<evidence type="ECO:0000256" key="6">
    <source>
        <dbReference type="ARBA" id="ARBA00023136"/>
    </source>
</evidence>
<keyword evidence="6 8" id="KW-0472">Membrane</keyword>
<dbReference type="GO" id="GO:0022857">
    <property type="term" value="F:transmembrane transporter activity"/>
    <property type="evidence" value="ECO:0007669"/>
    <property type="project" value="InterPro"/>
</dbReference>
<dbReference type="InterPro" id="IPR020846">
    <property type="entry name" value="MFS_dom"/>
</dbReference>
<dbReference type="Pfam" id="PF07690">
    <property type="entry name" value="MFS_1"/>
    <property type="match status" value="1"/>
</dbReference>
<evidence type="ECO:0000256" key="4">
    <source>
        <dbReference type="ARBA" id="ARBA00022692"/>
    </source>
</evidence>
<evidence type="ECO:0000256" key="1">
    <source>
        <dbReference type="ARBA" id="ARBA00004651"/>
    </source>
</evidence>
<feature type="transmembrane region" description="Helical" evidence="8">
    <location>
        <begin position="546"/>
        <end position="568"/>
    </location>
</feature>
<feature type="transmembrane region" description="Helical" evidence="8">
    <location>
        <begin position="76"/>
        <end position="95"/>
    </location>
</feature>
<dbReference type="PANTHER" id="PTHR42718:SF46">
    <property type="entry name" value="BLR6921 PROTEIN"/>
    <property type="match status" value="1"/>
</dbReference>
<keyword evidence="11" id="KW-1185">Reference proteome</keyword>
<sequence length="905" mass="95320">MASAHTSAGLDVGDVQTVRRRLRVDHDHPHYKWVALSNTTLGMLMVTINSSIVLISLPAIFRGVHLNPLESSNVSYLLWLMMGFLLTSAVLVVMFGRLGDMFGRVKIYNAGFIVFTVCAILLSFDPFDHGGGAIWLIAWRVVQGIGGAMLMANSSAILTDAFPAKQRGFALGINQVAAVAGSFLGLLLGGLLAEWDWKAVFWISVPFGIIGTIWSYRSLHDNGARTPGSLDIPGTLTFAVGLTALLAGITYGIQPYGSSNTGWGNPWVLTGVIGGLALLVIFCVIEAKSSQPMFNMSLFRNRTFALGNFASLMTSVSRGGLQFMLIIWLQGIWLPQHGYSFEDTPLWAGIYMLPLTIGFLVSGPLSGYLSDRFGGRIFAAGGLLLAAITFVLLIVIPVNFNYWLFALIILLNGLGMGIFTSPNTAEVMSSVPANQRGVASGMRATLMNGGMALSIGIFFSLMIAGLSGTLPNAMNSGLREQGIPANVADQLSNTPPVGSLFATFLGYNPFKEMISPDVLNQPGVNGSTITGEQFFPHLISGPFHSGLIAVFLAAAVMLLLGSIASWFAKGDYAVDEAAELAEATREGIIDVDATEQLPVVGVNDAATNGHTVTSTLTAPATFRTPSSEPLVADGRAISGRVVRSDGYIVPAVALTLIDQRGHQVSRATGNQHGEYVIEPPTAGSYVLIVSASGHQPAAVNVTVDGRPQRLDVPLQGSGEVSGTVRSTADLRPVAGATITLTDMRGEVVGAAVTGARGDYACQGVVSGVYTLVAVVEHMRPTAITLTVPDSGVLAQDVELGAMSVLNGSVWADGRAVPDAQVIVQDATGGILGSVHTDQDGNYSVTDLTEGQYTVVARGYPPVSSRVRVTGSQVNHDLQLGYDQPADTVNGHSNGRHAAGVTADTE</sequence>
<dbReference type="Gene3D" id="2.60.40.1120">
    <property type="entry name" value="Carboxypeptidase-like, regulatory domain"/>
    <property type="match status" value="3"/>
</dbReference>
<feature type="transmembrane region" description="Helical" evidence="8">
    <location>
        <begin position="402"/>
        <end position="425"/>
    </location>
</feature>
<dbReference type="Pfam" id="PF13620">
    <property type="entry name" value="CarboxypepD_reg"/>
    <property type="match status" value="3"/>
</dbReference>
<dbReference type="SUPFAM" id="SSF49478">
    <property type="entry name" value="Cna protein B-type domain"/>
    <property type="match status" value="2"/>
</dbReference>